<dbReference type="InterPro" id="IPR007546">
    <property type="entry name" value="DUF503"/>
</dbReference>
<dbReference type="Pfam" id="PF04456">
    <property type="entry name" value="DUF503"/>
    <property type="match status" value="1"/>
</dbReference>
<organism evidence="1 2">
    <name type="scientific">candidate division WOR-3 bacterium</name>
    <dbReference type="NCBI Taxonomy" id="2052148"/>
    <lineage>
        <taxon>Bacteria</taxon>
        <taxon>Bacteria division WOR-3</taxon>
    </lineage>
</organism>
<dbReference type="Gene3D" id="3.30.70.1120">
    <property type="entry name" value="TT1725-like"/>
    <property type="match status" value="1"/>
</dbReference>
<reference evidence="1" key="1">
    <citation type="submission" date="2019-03" db="EMBL/GenBank/DDBJ databases">
        <title>Lake Tanganyika Metagenome-Assembled Genomes (MAGs).</title>
        <authorList>
            <person name="Tran P."/>
        </authorList>
    </citation>
    <scope>NUCLEOTIDE SEQUENCE</scope>
    <source>
        <strain evidence="1">K_DeepCast_150m_m2_040</strain>
    </source>
</reference>
<dbReference type="EMBL" id="VGIR01000039">
    <property type="protein sequence ID" value="MBM3331677.1"/>
    <property type="molecule type" value="Genomic_DNA"/>
</dbReference>
<comment type="caution">
    <text evidence="1">The sequence shown here is derived from an EMBL/GenBank/DDBJ whole genome shotgun (WGS) entry which is preliminary data.</text>
</comment>
<accession>A0A938BTJ3</accession>
<gene>
    <name evidence="1" type="ORF">FJY68_07495</name>
</gene>
<dbReference type="SUPFAM" id="SSF103007">
    <property type="entry name" value="Hypothetical protein TT1725"/>
    <property type="match status" value="1"/>
</dbReference>
<proteinExistence type="predicted"/>
<name>A0A938BTJ3_UNCW3</name>
<dbReference type="InterPro" id="IPR036746">
    <property type="entry name" value="TT1725-like_sf"/>
</dbReference>
<dbReference type="PANTHER" id="PTHR36441">
    <property type="entry name" value="HYPOTHETICAL CYTOSOLIC PROTEIN"/>
    <property type="match status" value="1"/>
</dbReference>
<protein>
    <submittedName>
        <fullName evidence="1">DUF503 domain-containing protein</fullName>
    </submittedName>
</protein>
<evidence type="ECO:0000313" key="2">
    <source>
        <dbReference type="Proteomes" id="UP000779900"/>
    </source>
</evidence>
<dbReference type="PANTHER" id="PTHR36441:SF1">
    <property type="entry name" value="DUF503 DOMAIN-CONTAINING PROTEIN"/>
    <property type="match status" value="1"/>
</dbReference>
<evidence type="ECO:0000313" key="1">
    <source>
        <dbReference type="EMBL" id="MBM3331677.1"/>
    </source>
</evidence>
<dbReference type="AlphaFoldDB" id="A0A938BTJ3"/>
<sequence>MTVGLLLLDCYIAESQSLKDKRRVLSSLSERLRRQFNIAIAEVEYQDQWQRAQLAIVLVNTNWRMLQSSMSKLTEYIDRDRRVEITNTETRQLC</sequence>
<dbReference type="Proteomes" id="UP000779900">
    <property type="component" value="Unassembled WGS sequence"/>
</dbReference>